<dbReference type="InterPro" id="IPR014960">
    <property type="entry name" value="DUF1828"/>
</dbReference>
<keyword evidence="3" id="KW-1185">Reference proteome</keyword>
<evidence type="ECO:0000259" key="1">
    <source>
        <dbReference type="Pfam" id="PF08861"/>
    </source>
</evidence>
<dbReference type="Pfam" id="PF08861">
    <property type="entry name" value="DUF1828"/>
    <property type="match status" value="1"/>
</dbReference>
<feature type="domain" description="DUF1828" evidence="1">
    <location>
        <begin position="29"/>
        <end position="97"/>
    </location>
</feature>
<reference evidence="3" key="1">
    <citation type="journal article" date="2019" name="Int. J. Syst. Evol. Microbiol.">
        <title>The Global Catalogue of Microorganisms (GCM) 10K type strain sequencing project: providing services to taxonomists for standard genome sequencing and annotation.</title>
        <authorList>
            <consortium name="The Broad Institute Genomics Platform"/>
            <consortium name="The Broad Institute Genome Sequencing Center for Infectious Disease"/>
            <person name="Wu L."/>
            <person name="Ma J."/>
        </authorList>
    </citation>
    <scope>NUCLEOTIDE SEQUENCE [LARGE SCALE GENOMIC DNA]</scope>
    <source>
        <strain evidence="3">CCUG 58760</strain>
    </source>
</reference>
<sequence length="259" mass="28734">MNLKEQICRALCAGFEVHAVPMGFAIKAPFPWFTGDALTFYGRVDGDLVRFEDDGLTISELEGAGVDLSNDTRLEILYSLTSEHSIIYDDVDIIFCTEWVRACDAGYTAASFLSFMNRVQDLLFTAKPRITGTFRDDLVAEIKRRLGGDAVVLTDEAPVQSMSEYIADIVVKHKNGRVAAIFPGISEQKALEAILFSKELELNKVGNVIPFLIYENSNSSRVTRRTQTRALNSDLELAAWDGGHQEAVEKVAKFVAQAR</sequence>
<protein>
    <submittedName>
        <fullName evidence="2">DUF1828 domain-containing protein</fullName>
    </submittedName>
</protein>
<gene>
    <name evidence="2" type="ORF">ACFPMG_23935</name>
</gene>
<name>A0ABW0GBU3_9PROT</name>
<organism evidence="2 3">
    <name type="scientific">Azospirillum himalayense</name>
    <dbReference type="NCBI Taxonomy" id="654847"/>
    <lineage>
        <taxon>Bacteria</taxon>
        <taxon>Pseudomonadati</taxon>
        <taxon>Pseudomonadota</taxon>
        <taxon>Alphaproteobacteria</taxon>
        <taxon>Rhodospirillales</taxon>
        <taxon>Azospirillaceae</taxon>
        <taxon>Azospirillum</taxon>
    </lineage>
</organism>
<dbReference type="Proteomes" id="UP001596166">
    <property type="component" value="Unassembled WGS sequence"/>
</dbReference>
<comment type="caution">
    <text evidence="2">The sequence shown here is derived from an EMBL/GenBank/DDBJ whole genome shotgun (WGS) entry which is preliminary data.</text>
</comment>
<accession>A0ABW0GBU3</accession>
<dbReference type="RefSeq" id="WP_376997725.1">
    <property type="nucleotide sequence ID" value="NZ_JBHSLC010000080.1"/>
</dbReference>
<evidence type="ECO:0000313" key="3">
    <source>
        <dbReference type="Proteomes" id="UP001596166"/>
    </source>
</evidence>
<dbReference type="EMBL" id="JBHSLC010000080">
    <property type="protein sequence ID" value="MFC5358041.1"/>
    <property type="molecule type" value="Genomic_DNA"/>
</dbReference>
<evidence type="ECO:0000313" key="2">
    <source>
        <dbReference type="EMBL" id="MFC5358041.1"/>
    </source>
</evidence>
<proteinExistence type="predicted"/>